<dbReference type="EC" id="3.4.21.53" evidence="9 10"/>
<keyword evidence="6 9" id="KW-0720">Serine protease</keyword>
<dbReference type="InterPro" id="IPR027543">
    <property type="entry name" value="Lon_bac"/>
</dbReference>
<evidence type="ECO:0000259" key="16">
    <source>
        <dbReference type="PROSITE" id="PS51787"/>
    </source>
</evidence>
<comment type="induction">
    <text evidence="9">By heat shock.</text>
</comment>
<dbReference type="EMBL" id="BBZA01000137">
    <property type="protein sequence ID" value="GAP63341.1"/>
    <property type="molecule type" value="Genomic_DNA"/>
</dbReference>
<dbReference type="Gene3D" id="3.40.50.300">
    <property type="entry name" value="P-loop containing nucleotide triphosphate hydrolases"/>
    <property type="match status" value="1"/>
</dbReference>
<dbReference type="PROSITE" id="PS01046">
    <property type="entry name" value="LON_SER"/>
    <property type="match status" value="1"/>
</dbReference>
<dbReference type="Gene3D" id="2.30.130.40">
    <property type="entry name" value="LON domain-like"/>
    <property type="match status" value="1"/>
</dbReference>
<dbReference type="InterPro" id="IPR003593">
    <property type="entry name" value="AAA+_ATPase"/>
</dbReference>
<dbReference type="OrthoDB" id="9803599at2"/>
<gene>
    <name evidence="9 17" type="primary">lon</name>
    <name evidence="17" type="ORF">ARMA_1764</name>
</gene>
<dbReference type="GO" id="GO:0004176">
    <property type="term" value="F:ATP-dependent peptidase activity"/>
    <property type="evidence" value="ECO:0007669"/>
    <property type="project" value="UniProtKB-UniRule"/>
</dbReference>
<keyword evidence="4 9" id="KW-0547">Nucleotide-binding</keyword>
<dbReference type="InterPro" id="IPR008269">
    <property type="entry name" value="Lon_proteolytic"/>
</dbReference>
<dbReference type="GO" id="GO:0006515">
    <property type="term" value="P:protein quality control for misfolded or incompletely synthesized proteins"/>
    <property type="evidence" value="ECO:0007669"/>
    <property type="project" value="UniProtKB-UniRule"/>
</dbReference>
<feature type="domain" description="Lon N-terminal" evidence="16">
    <location>
        <begin position="17"/>
        <end position="210"/>
    </location>
</feature>
<dbReference type="SMART" id="SM00464">
    <property type="entry name" value="LON"/>
    <property type="match status" value="1"/>
</dbReference>
<dbReference type="CDD" id="cd19500">
    <property type="entry name" value="RecA-like_Lon"/>
    <property type="match status" value="1"/>
</dbReference>
<dbReference type="FunCoup" id="A0A0M8K929">
    <property type="interactions" value="425"/>
</dbReference>
<evidence type="ECO:0000256" key="1">
    <source>
        <dbReference type="ARBA" id="ARBA00004496"/>
    </source>
</evidence>
<keyword evidence="8 9" id="KW-0346">Stress response</keyword>
<dbReference type="HAMAP" id="MF_01973">
    <property type="entry name" value="lon_bact"/>
    <property type="match status" value="1"/>
</dbReference>
<evidence type="ECO:0000313" key="17">
    <source>
        <dbReference type="EMBL" id="GAP63341.1"/>
    </source>
</evidence>
<dbReference type="InterPro" id="IPR027065">
    <property type="entry name" value="Lon_Prtase"/>
</dbReference>
<evidence type="ECO:0000256" key="3">
    <source>
        <dbReference type="ARBA" id="ARBA00022670"/>
    </source>
</evidence>
<dbReference type="Proteomes" id="UP000037784">
    <property type="component" value="Unassembled WGS sequence"/>
</dbReference>
<dbReference type="GO" id="GO:0043565">
    <property type="term" value="F:sequence-specific DNA binding"/>
    <property type="evidence" value="ECO:0007669"/>
    <property type="project" value="UniProtKB-UniRule"/>
</dbReference>
<dbReference type="GO" id="GO:0034605">
    <property type="term" value="P:cellular response to heat"/>
    <property type="evidence" value="ECO:0007669"/>
    <property type="project" value="UniProtKB-UniRule"/>
</dbReference>
<name>A0A0M8K929_9CHLR</name>
<dbReference type="FunFam" id="1.20.5.5270:FF:000002">
    <property type="entry name" value="Lon protease homolog"/>
    <property type="match status" value="1"/>
</dbReference>
<dbReference type="InterPro" id="IPR015947">
    <property type="entry name" value="PUA-like_sf"/>
</dbReference>
<keyword evidence="3 9" id="KW-0645">Protease</keyword>
<dbReference type="PRINTS" id="PR00830">
    <property type="entry name" value="ENDOLAPTASE"/>
</dbReference>
<evidence type="ECO:0000313" key="18">
    <source>
        <dbReference type="Proteomes" id="UP000037784"/>
    </source>
</evidence>
<dbReference type="GO" id="GO:0005737">
    <property type="term" value="C:cytoplasm"/>
    <property type="evidence" value="ECO:0007669"/>
    <property type="project" value="UniProtKB-SubCell"/>
</dbReference>
<comment type="subcellular location">
    <subcellularLocation>
        <location evidence="1 9 10">Cytoplasm</location>
    </subcellularLocation>
</comment>
<dbReference type="PROSITE" id="PS51787">
    <property type="entry name" value="LON_N"/>
    <property type="match status" value="1"/>
</dbReference>
<reference evidence="18" key="2">
    <citation type="submission" date="2015-08" db="EMBL/GenBank/DDBJ databases">
        <title>Draft Genome Sequence of a Heterotrophic Facultative Anaerobic Bacterium Ardenticatena maritima Strain 110S.</title>
        <authorList>
            <person name="Kawaichi S."/>
            <person name="Yoshida T."/>
            <person name="Sako Y."/>
            <person name="Nakamura R."/>
        </authorList>
    </citation>
    <scope>NUCLEOTIDE SEQUENCE [LARGE SCALE GENOMIC DNA]</scope>
    <source>
        <strain evidence="18">110S</strain>
    </source>
</reference>
<dbReference type="SMART" id="SM00382">
    <property type="entry name" value="AAA"/>
    <property type="match status" value="1"/>
</dbReference>
<dbReference type="Pfam" id="PF22667">
    <property type="entry name" value="Lon_lid"/>
    <property type="match status" value="1"/>
</dbReference>
<comment type="catalytic activity">
    <reaction evidence="9 10 13">
        <text>Hydrolysis of proteins in presence of ATP.</text>
        <dbReference type="EC" id="3.4.21.53"/>
    </reaction>
</comment>
<evidence type="ECO:0000256" key="12">
    <source>
        <dbReference type="PIRSR" id="PIRSR001174-2"/>
    </source>
</evidence>
<comment type="caution">
    <text evidence="17">The sequence shown here is derived from an EMBL/GenBank/DDBJ whole genome shotgun (WGS) entry which is preliminary data.</text>
</comment>
<dbReference type="NCBIfam" id="TIGR00763">
    <property type="entry name" value="lon"/>
    <property type="match status" value="1"/>
</dbReference>
<evidence type="ECO:0000256" key="2">
    <source>
        <dbReference type="ARBA" id="ARBA00022490"/>
    </source>
</evidence>
<dbReference type="AlphaFoldDB" id="A0A0M8K929"/>
<proteinExistence type="evidence at transcript level"/>
<dbReference type="InterPro" id="IPR027417">
    <property type="entry name" value="P-loop_NTPase"/>
</dbReference>
<dbReference type="RefSeq" id="WP_054493187.1">
    <property type="nucleotide sequence ID" value="NZ_BBZA01000137.1"/>
</dbReference>
<protein>
    <recommendedName>
        <fullName evidence="9 10">Lon protease</fullName>
        <ecNumber evidence="9 10">3.4.21.53</ecNumber>
    </recommendedName>
    <alternativeName>
        <fullName evidence="9">ATP-dependent protease La</fullName>
    </alternativeName>
</protein>
<dbReference type="InParanoid" id="A0A0M8K929"/>
<dbReference type="Gene3D" id="3.30.230.10">
    <property type="match status" value="1"/>
</dbReference>
<dbReference type="SUPFAM" id="SSF88697">
    <property type="entry name" value="PUA domain-like"/>
    <property type="match status" value="1"/>
</dbReference>
<dbReference type="InterPro" id="IPR003959">
    <property type="entry name" value="ATPase_AAA_core"/>
</dbReference>
<evidence type="ECO:0000256" key="7">
    <source>
        <dbReference type="ARBA" id="ARBA00022840"/>
    </source>
</evidence>
<keyword evidence="5 9" id="KW-0378">Hydrolase</keyword>
<dbReference type="InterPro" id="IPR046336">
    <property type="entry name" value="Lon_prtase_N_sf"/>
</dbReference>
<evidence type="ECO:0000256" key="9">
    <source>
        <dbReference type="HAMAP-Rule" id="MF_01973"/>
    </source>
</evidence>
<evidence type="ECO:0000256" key="5">
    <source>
        <dbReference type="ARBA" id="ARBA00022801"/>
    </source>
</evidence>
<dbReference type="InterPro" id="IPR004815">
    <property type="entry name" value="Lon_bac/euk-typ"/>
</dbReference>
<dbReference type="GO" id="GO:0005524">
    <property type="term" value="F:ATP binding"/>
    <property type="evidence" value="ECO:0007669"/>
    <property type="project" value="UniProtKB-UniRule"/>
</dbReference>
<evidence type="ECO:0000256" key="11">
    <source>
        <dbReference type="PIRSR" id="PIRSR001174-1"/>
    </source>
</evidence>
<dbReference type="STRING" id="872965.SE16_09055"/>
<dbReference type="GO" id="GO:0016887">
    <property type="term" value="F:ATP hydrolysis activity"/>
    <property type="evidence" value="ECO:0007669"/>
    <property type="project" value="UniProtKB-UniRule"/>
</dbReference>
<dbReference type="InterPro" id="IPR008268">
    <property type="entry name" value="Peptidase_S16_AS"/>
</dbReference>
<comment type="function">
    <text evidence="9">ATP-dependent serine protease that mediates the selective degradation of mutant and abnormal proteins as well as certain short-lived regulatory proteins. Required for cellular homeostasis and for survival from DNA damage and developmental changes induced by stress. Degrades polypeptides processively to yield small peptide fragments that are 5 to 10 amino acids long. Binds to DNA in a double-stranded, site-specific manner.</text>
</comment>
<dbReference type="SUPFAM" id="SSF54211">
    <property type="entry name" value="Ribosomal protein S5 domain 2-like"/>
    <property type="match status" value="1"/>
</dbReference>
<dbReference type="Gene3D" id="1.20.5.5270">
    <property type="match status" value="1"/>
</dbReference>
<evidence type="ECO:0000256" key="6">
    <source>
        <dbReference type="ARBA" id="ARBA00022825"/>
    </source>
</evidence>
<keyword evidence="2 9" id="KW-0963">Cytoplasm</keyword>
<evidence type="ECO:0000256" key="14">
    <source>
        <dbReference type="RuleBase" id="RU000591"/>
    </source>
</evidence>
<evidence type="ECO:0000256" key="13">
    <source>
        <dbReference type="PROSITE-ProRule" id="PRU01122"/>
    </source>
</evidence>
<sequence length="798" mass="89643">MDLFDMQPPEKPETFEAVLVPLRDIVVFPRANAPLFMEEFFLEGVEDLNEEGFEVVAVAQRSADIDEPEPDDLFTVGTLIEPVNVIRVPDGGVSVMVQGLSRVRIKEFLPPRDGFLMARVETIPEPDVEKTREVQALTRLALSLYEKYVVLRELPEGFYGLAYNISEPGRLADFLAANIELSVADRQQLLEIINPVERLQRLNVLLASELELLELQDHLHHQVQEEMDKTQREYFLREQLRVIQRELGERDPFLGEAEELRQRIMESPMPDTVREKALKELRRLEAMPPMVPEVGIIRTYLDWLLELPWGAPPPDEIDLKKAAEVLDQNHYALQKAKERILEYLAVRQLAGEKMPSPILCFVGPPGTGKTSLGRSIAEALGRRFVRVSLGGVRDEAEIRGHRRTYIGAMPGRIIQGMRNAGVVNPVFMLDEIDKLGYDFRGDPASALLEVLDPEQNREYSDHYLEVPYDLSNVFFITTANVLYTIPPALLDRMEVIEFPGYTEDEKVTIAMNFLIPRQKEAHGLGRYDVRISEKAVRRIIREYTNEAGVRNLERAIASIFRKLARRYAEGEHLLRLVTDRRLPHWLGPPQYTFGVAEREDEVGVATGVAVTEAGGDLLSIEVSVMPGKGNLTLTGQLGEVMQESAQAALTYARAHADELGIDIDDFDKIDIHIHVPEGAIPKDGPSAGITMATALISALTGRKVACDVAMTGEITLRGRVLPIGGLKEKALAAHRAGLKTLIIPKGNEKDLVEVPANVRRRLNIVSVERMEQVLEIALRPPEPDEEEDEEEIELAQDL</sequence>
<dbReference type="PROSITE" id="PS51786">
    <property type="entry name" value="LON_PROTEOLYTIC"/>
    <property type="match status" value="1"/>
</dbReference>
<dbReference type="Pfam" id="PF05362">
    <property type="entry name" value="Lon_C"/>
    <property type="match status" value="1"/>
</dbReference>
<dbReference type="PANTHER" id="PTHR10046">
    <property type="entry name" value="ATP DEPENDENT LON PROTEASE FAMILY MEMBER"/>
    <property type="match status" value="1"/>
</dbReference>
<organism evidence="17 18">
    <name type="scientific">Ardenticatena maritima</name>
    <dbReference type="NCBI Taxonomy" id="872965"/>
    <lineage>
        <taxon>Bacteria</taxon>
        <taxon>Bacillati</taxon>
        <taxon>Chloroflexota</taxon>
        <taxon>Ardenticatenia</taxon>
        <taxon>Ardenticatenales</taxon>
        <taxon>Ardenticatenaceae</taxon>
        <taxon>Ardenticatena</taxon>
    </lineage>
</organism>
<reference evidence="17 18" key="1">
    <citation type="journal article" date="2015" name="Genome Announc.">
        <title>Draft Genome Sequence of a Heterotrophic Facultative Anaerobic Thermophilic Bacterium, Ardenticatena maritima Strain 110ST.</title>
        <authorList>
            <person name="Kawaichi S."/>
            <person name="Yoshida T."/>
            <person name="Sako Y."/>
            <person name="Nakamura R."/>
        </authorList>
    </citation>
    <scope>NUCLEOTIDE SEQUENCE [LARGE SCALE GENOMIC DNA]</scope>
    <source>
        <strain evidence="17 18">110S</strain>
    </source>
</reference>
<dbReference type="Pfam" id="PF00004">
    <property type="entry name" value="AAA"/>
    <property type="match status" value="1"/>
</dbReference>
<feature type="binding site" evidence="9 12">
    <location>
        <begin position="363"/>
        <end position="370"/>
    </location>
    <ligand>
        <name>ATP</name>
        <dbReference type="ChEBI" id="CHEBI:30616"/>
    </ligand>
</feature>
<dbReference type="Gene3D" id="1.20.58.1480">
    <property type="match status" value="1"/>
</dbReference>
<evidence type="ECO:0000256" key="4">
    <source>
        <dbReference type="ARBA" id="ARBA00022741"/>
    </source>
</evidence>
<evidence type="ECO:0000259" key="15">
    <source>
        <dbReference type="PROSITE" id="PS51786"/>
    </source>
</evidence>
<dbReference type="GO" id="GO:0004252">
    <property type="term" value="F:serine-type endopeptidase activity"/>
    <property type="evidence" value="ECO:0007669"/>
    <property type="project" value="UniProtKB-UniRule"/>
</dbReference>
<dbReference type="InterPro" id="IPR054594">
    <property type="entry name" value="Lon_lid"/>
</dbReference>
<accession>A0A0M8K929</accession>
<keyword evidence="18" id="KW-1185">Reference proteome</keyword>
<dbReference type="PIRSF" id="PIRSF001174">
    <property type="entry name" value="Lon_proteas"/>
    <property type="match status" value="1"/>
</dbReference>
<dbReference type="InterPro" id="IPR003111">
    <property type="entry name" value="Lon_prtase_N"/>
</dbReference>
<dbReference type="SUPFAM" id="SSF52540">
    <property type="entry name" value="P-loop containing nucleoside triphosphate hydrolases"/>
    <property type="match status" value="1"/>
</dbReference>
<dbReference type="FunFam" id="3.40.50.300:FF:000382">
    <property type="entry name" value="Lon protease homolog 2, peroxisomal"/>
    <property type="match status" value="1"/>
</dbReference>
<dbReference type="Pfam" id="PF02190">
    <property type="entry name" value="LON_substr_bdg"/>
    <property type="match status" value="1"/>
</dbReference>
<evidence type="ECO:0000256" key="10">
    <source>
        <dbReference type="PIRNR" id="PIRNR001174"/>
    </source>
</evidence>
<dbReference type="Gene3D" id="1.10.8.60">
    <property type="match status" value="1"/>
</dbReference>
<feature type="active site" evidence="9 11">
    <location>
        <position position="729"/>
    </location>
</feature>
<feature type="domain" description="Lon proteolytic" evidence="15">
    <location>
        <begin position="599"/>
        <end position="780"/>
    </location>
</feature>
<comment type="similarity">
    <text evidence="9 10 13 14">Belongs to the peptidase S16 family.</text>
</comment>
<dbReference type="InterPro" id="IPR020568">
    <property type="entry name" value="Ribosomal_Su5_D2-typ_SF"/>
</dbReference>
<keyword evidence="7 9" id="KW-0067">ATP-binding</keyword>
<comment type="subunit">
    <text evidence="9 10">Homohexamer. Organized in a ring with a central cavity.</text>
</comment>
<evidence type="ECO:0000256" key="8">
    <source>
        <dbReference type="ARBA" id="ARBA00023016"/>
    </source>
</evidence>
<feature type="active site" evidence="9 11">
    <location>
        <position position="686"/>
    </location>
</feature>
<dbReference type="InterPro" id="IPR014721">
    <property type="entry name" value="Ribsml_uS5_D2-typ_fold_subgr"/>
</dbReference>